<evidence type="ECO:0000313" key="3">
    <source>
        <dbReference type="EMBL" id="TDQ33366.1"/>
    </source>
</evidence>
<name>A0A4R6TS15_9FLAO</name>
<comment type="caution">
    <text evidence="3">The sequence shown here is derived from an EMBL/GenBank/DDBJ whole genome shotgun (WGS) entry which is preliminary data.</text>
</comment>
<keyword evidence="4" id="KW-1185">Reference proteome</keyword>
<dbReference type="InterPro" id="IPR025665">
    <property type="entry name" value="Beta-barrel_OMP_2"/>
</dbReference>
<organism evidence="3 4">
    <name type="scientific">Zeaxanthinibacter enoshimensis</name>
    <dbReference type="NCBI Taxonomy" id="392009"/>
    <lineage>
        <taxon>Bacteria</taxon>
        <taxon>Pseudomonadati</taxon>
        <taxon>Bacteroidota</taxon>
        <taxon>Flavobacteriia</taxon>
        <taxon>Flavobacteriales</taxon>
        <taxon>Flavobacteriaceae</taxon>
        <taxon>Zeaxanthinibacter</taxon>
    </lineage>
</organism>
<dbReference type="RefSeq" id="WP_133643362.1">
    <property type="nucleotide sequence ID" value="NZ_SNYI01000001.1"/>
</dbReference>
<reference evidence="3 4" key="1">
    <citation type="submission" date="2019-03" db="EMBL/GenBank/DDBJ databases">
        <title>Genomic Encyclopedia of Archaeal and Bacterial Type Strains, Phase II (KMG-II): from individual species to whole genera.</title>
        <authorList>
            <person name="Goeker M."/>
        </authorList>
    </citation>
    <scope>NUCLEOTIDE SEQUENCE [LARGE SCALE GENOMIC DNA]</scope>
    <source>
        <strain evidence="3 4">DSM 18435</strain>
    </source>
</reference>
<feature type="domain" description="Outer membrane protein beta-barrel" evidence="2">
    <location>
        <begin position="197"/>
        <end position="376"/>
    </location>
</feature>
<dbReference type="OrthoDB" id="1179464at2"/>
<dbReference type="Proteomes" id="UP000295468">
    <property type="component" value="Unassembled WGS sequence"/>
</dbReference>
<accession>A0A4R6TS15</accession>
<protein>
    <submittedName>
        <fullName evidence="3">Outer membrane protein with beta-barrel domain</fullName>
    </submittedName>
</protein>
<dbReference type="EMBL" id="SNYI01000001">
    <property type="protein sequence ID" value="TDQ33366.1"/>
    <property type="molecule type" value="Genomic_DNA"/>
</dbReference>
<keyword evidence="1" id="KW-0732">Signal</keyword>
<dbReference type="Pfam" id="PF13568">
    <property type="entry name" value="OMP_b-brl_2"/>
    <property type="match status" value="1"/>
</dbReference>
<gene>
    <name evidence="3" type="ORF">CLV82_1205</name>
</gene>
<feature type="signal peptide" evidence="1">
    <location>
        <begin position="1"/>
        <end position="20"/>
    </location>
</feature>
<evidence type="ECO:0000313" key="4">
    <source>
        <dbReference type="Proteomes" id="UP000295468"/>
    </source>
</evidence>
<evidence type="ECO:0000256" key="1">
    <source>
        <dbReference type="SAM" id="SignalP"/>
    </source>
</evidence>
<sequence>MSKNNLLACILLCMVGCLSAQSDFREGYVISLEKDTIHGLLAYRTIEKRYESCVLRTGETLKTYTPAEILGYGFINDEHYSALIVEGTFVEVLVEGQMSLYQAEDKFVVKKDGELIHLDSNHQMIYDRQKYEYYTVEKGRWRGKLSYMLNDCLKNSQKLTVNIRLRESDLTPLVVQYNQCKGEYFKEYKTEKPWSVFEFGAIVGVSRSQLVTSHDPKFIADDSYLEYMDDSYENMVPTVGILVSFTAPRISERFAFQMETHFSKSSYQSLVIEEGRNSTSYHDTFIALTTVGVPLSLKYTFPGRSVQFFLQGGGRLNFNIDSESYVMSEEIEGNEVQTSPVTEALYINKSQVGAWGGVGVIKSFKHFKSGLTLRYTQMSRISHVFSTMVTTNQLSLNFIVQI</sequence>
<proteinExistence type="predicted"/>
<evidence type="ECO:0000259" key="2">
    <source>
        <dbReference type="Pfam" id="PF13568"/>
    </source>
</evidence>
<dbReference type="AlphaFoldDB" id="A0A4R6TS15"/>
<feature type="chain" id="PRO_5020209971" evidence="1">
    <location>
        <begin position="21"/>
        <end position="402"/>
    </location>
</feature>